<keyword evidence="5" id="KW-1185">Reference proteome</keyword>
<evidence type="ECO:0000256" key="2">
    <source>
        <dbReference type="ARBA" id="ARBA00023315"/>
    </source>
</evidence>
<organism evidence="4 5">
    <name type="scientific">Sphingomonas prati</name>
    <dbReference type="NCBI Taxonomy" id="1843237"/>
    <lineage>
        <taxon>Bacteria</taxon>
        <taxon>Pseudomonadati</taxon>
        <taxon>Pseudomonadota</taxon>
        <taxon>Alphaproteobacteria</taxon>
        <taxon>Sphingomonadales</taxon>
        <taxon>Sphingomonadaceae</taxon>
        <taxon>Sphingomonas</taxon>
    </lineage>
</organism>
<protein>
    <submittedName>
        <fullName evidence="4">Ribosomal-protein-alanine N-acetyltransferase</fullName>
        <ecNumber evidence="4">2.3.1.267</ecNumber>
    </submittedName>
</protein>
<dbReference type="GO" id="GO:0008999">
    <property type="term" value="F:protein-N-terminal-alanine acetyltransferase activity"/>
    <property type="evidence" value="ECO:0007669"/>
    <property type="project" value="UniProtKB-EC"/>
</dbReference>
<dbReference type="AlphaFoldDB" id="A0A7W9BRD7"/>
<dbReference type="SUPFAM" id="SSF55729">
    <property type="entry name" value="Acyl-CoA N-acyltransferases (Nat)"/>
    <property type="match status" value="1"/>
</dbReference>
<evidence type="ECO:0000256" key="1">
    <source>
        <dbReference type="ARBA" id="ARBA00022679"/>
    </source>
</evidence>
<gene>
    <name evidence="4" type="ORF">FHS99_000683</name>
</gene>
<reference evidence="4 5" key="1">
    <citation type="submission" date="2020-08" db="EMBL/GenBank/DDBJ databases">
        <title>Genomic Encyclopedia of Type Strains, Phase IV (KMG-IV): sequencing the most valuable type-strain genomes for metagenomic binning, comparative biology and taxonomic classification.</title>
        <authorList>
            <person name="Goeker M."/>
        </authorList>
    </citation>
    <scope>NUCLEOTIDE SEQUENCE [LARGE SCALE GENOMIC DNA]</scope>
    <source>
        <strain evidence="4 5">DSM 103336</strain>
    </source>
</reference>
<dbReference type="PROSITE" id="PS51186">
    <property type="entry name" value="GNAT"/>
    <property type="match status" value="1"/>
</dbReference>
<dbReference type="CDD" id="cd04301">
    <property type="entry name" value="NAT_SF"/>
    <property type="match status" value="1"/>
</dbReference>
<dbReference type="EC" id="2.3.1.267" evidence="4"/>
<keyword evidence="2 4" id="KW-0012">Acyltransferase</keyword>
<dbReference type="Proteomes" id="UP000546701">
    <property type="component" value="Unassembled WGS sequence"/>
</dbReference>
<evidence type="ECO:0000313" key="4">
    <source>
        <dbReference type="EMBL" id="MBB5728213.1"/>
    </source>
</evidence>
<sequence length="156" mass="16914">MTAPVLSDAGVGDLPEVMATMQDAFDPAFGEAWTQSQCLGILSLPGVWLTLARIDGKPAGFALSRVVIDEAELLLLAVHHDHRRTGIGRALLERVAVAAKSRGALRLFLETRDGNPARALYDAAGFQAVGTRLNYYRGRDGTAHDAHTLERRLDHD</sequence>
<dbReference type="EMBL" id="JACIJR010000002">
    <property type="protein sequence ID" value="MBB5728213.1"/>
    <property type="molecule type" value="Genomic_DNA"/>
</dbReference>
<dbReference type="PANTHER" id="PTHR43877">
    <property type="entry name" value="AMINOALKYLPHOSPHONATE N-ACETYLTRANSFERASE-RELATED-RELATED"/>
    <property type="match status" value="1"/>
</dbReference>
<evidence type="ECO:0000313" key="5">
    <source>
        <dbReference type="Proteomes" id="UP000546701"/>
    </source>
</evidence>
<dbReference type="Pfam" id="PF00583">
    <property type="entry name" value="Acetyltransf_1"/>
    <property type="match status" value="1"/>
</dbReference>
<feature type="domain" description="N-acetyltransferase" evidence="3">
    <location>
        <begin position="4"/>
        <end position="150"/>
    </location>
</feature>
<evidence type="ECO:0000259" key="3">
    <source>
        <dbReference type="PROSITE" id="PS51186"/>
    </source>
</evidence>
<dbReference type="Gene3D" id="3.40.630.30">
    <property type="match status" value="1"/>
</dbReference>
<dbReference type="InterPro" id="IPR016181">
    <property type="entry name" value="Acyl_CoA_acyltransferase"/>
</dbReference>
<dbReference type="InterPro" id="IPR000182">
    <property type="entry name" value="GNAT_dom"/>
</dbReference>
<accession>A0A7W9BRD7</accession>
<name>A0A7W9BRD7_9SPHN</name>
<dbReference type="InterPro" id="IPR050832">
    <property type="entry name" value="Bact_Acetyltransf"/>
</dbReference>
<dbReference type="RefSeq" id="WP_229673606.1">
    <property type="nucleotide sequence ID" value="NZ_BMJP01000001.1"/>
</dbReference>
<proteinExistence type="predicted"/>
<comment type="caution">
    <text evidence="4">The sequence shown here is derived from an EMBL/GenBank/DDBJ whole genome shotgun (WGS) entry which is preliminary data.</text>
</comment>
<keyword evidence="1 4" id="KW-0808">Transferase</keyword>